<dbReference type="GeneID" id="92514877"/>
<feature type="region of interest" description="Disordered" evidence="1">
    <location>
        <begin position="494"/>
        <end position="533"/>
    </location>
</feature>
<feature type="region of interest" description="Disordered" evidence="1">
    <location>
        <begin position="438"/>
        <end position="461"/>
    </location>
</feature>
<name>A0A836KUJ8_9TRYP</name>
<dbReference type="InterPro" id="IPR036457">
    <property type="entry name" value="PPM-type-like_dom_sf"/>
</dbReference>
<feature type="region of interest" description="Disordered" evidence="1">
    <location>
        <begin position="260"/>
        <end position="290"/>
    </location>
</feature>
<evidence type="ECO:0000313" key="4">
    <source>
        <dbReference type="Proteomes" id="UP000673552"/>
    </source>
</evidence>
<dbReference type="PANTHER" id="PTHR13832">
    <property type="entry name" value="PROTEIN PHOSPHATASE 2C"/>
    <property type="match status" value="1"/>
</dbReference>
<dbReference type="CDD" id="cd00143">
    <property type="entry name" value="PP2Cc"/>
    <property type="match status" value="1"/>
</dbReference>
<dbReference type="PANTHER" id="PTHR13832:SF541">
    <property type="entry name" value="PHOSPHATASE 2C, PUTATIVE-RELATED"/>
    <property type="match status" value="1"/>
</dbReference>
<dbReference type="PROSITE" id="PS51746">
    <property type="entry name" value="PPM_2"/>
    <property type="match status" value="1"/>
</dbReference>
<feature type="region of interest" description="Disordered" evidence="1">
    <location>
        <begin position="924"/>
        <end position="949"/>
    </location>
</feature>
<dbReference type="InterPro" id="IPR015655">
    <property type="entry name" value="PP2C"/>
</dbReference>
<dbReference type="EMBL" id="JAFEUZ010000014">
    <property type="protein sequence ID" value="KAG5483335.1"/>
    <property type="molecule type" value="Genomic_DNA"/>
</dbReference>
<proteinExistence type="predicted"/>
<dbReference type="Gene3D" id="3.60.40.10">
    <property type="entry name" value="PPM-type phosphatase domain"/>
    <property type="match status" value="1"/>
</dbReference>
<evidence type="ECO:0000259" key="2">
    <source>
        <dbReference type="PROSITE" id="PS51746"/>
    </source>
</evidence>
<feature type="region of interest" description="Disordered" evidence="1">
    <location>
        <begin position="648"/>
        <end position="667"/>
    </location>
</feature>
<dbReference type="SUPFAM" id="SSF81606">
    <property type="entry name" value="PP2C-like"/>
    <property type="match status" value="1"/>
</dbReference>
<feature type="compositionally biased region" description="Polar residues" evidence="1">
    <location>
        <begin position="127"/>
        <end position="137"/>
    </location>
</feature>
<dbReference type="Pfam" id="PF00481">
    <property type="entry name" value="PP2C"/>
    <property type="match status" value="1"/>
</dbReference>
<dbReference type="GO" id="GO:0004722">
    <property type="term" value="F:protein serine/threonine phosphatase activity"/>
    <property type="evidence" value="ECO:0007669"/>
    <property type="project" value="InterPro"/>
</dbReference>
<evidence type="ECO:0000256" key="1">
    <source>
        <dbReference type="SAM" id="MobiDB-lite"/>
    </source>
</evidence>
<feature type="compositionally biased region" description="Basic and acidic residues" evidence="1">
    <location>
        <begin position="193"/>
        <end position="209"/>
    </location>
</feature>
<evidence type="ECO:0000313" key="3">
    <source>
        <dbReference type="EMBL" id="KAG5483335.1"/>
    </source>
</evidence>
<dbReference type="RefSeq" id="XP_067180138.1">
    <property type="nucleotide sequence ID" value="XM_067322365.1"/>
</dbReference>
<feature type="region of interest" description="Disordered" evidence="1">
    <location>
        <begin position="60"/>
        <end position="245"/>
    </location>
</feature>
<dbReference type="SMART" id="SM00332">
    <property type="entry name" value="PP2Cc"/>
    <property type="match status" value="1"/>
</dbReference>
<feature type="region of interest" description="Disordered" evidence="1">
    <location>
        <begin position="1"/>
        <end position="40"/>
    </location>
</feature>
<reference evidence="4" key="1">
    <citation type="journal article" date="2021" name="Microbiol. Resour. Announc.">
        <title>LGAAP: Leishmaniinae Genome Assembly and Annotation Pipeline.</title>
        <authorList>
            <person name="Almutairi H."/>
            <person name="Urbaniak M.D."/>
            <person name="Bates M.D."/>
            <person name="Jariyapan N."/>
            <person name="Kwakye-Nuako G."/>
            <person name="Thomaz-Soccol V."/>
            <person name="Al-Salem W.S."/>
            <person name="Dillon R.J."/>
            <person name="Bates P.A."/>
            <person name="Gatherer D."/>
        </authorList>
    </citation>
    <scope>NUCLEOTIDE SEQUENCE [LARGE SCALE GENOMIC DNA]</scope>
</reference>
<accession>A0A836KUJ8</accession>
<dbReference type="OrthoDB" id="343114at2759"/>
<feature type="domain" description="PPM-type phosphatase" evidence="2">
    <location>
        <begin position="559"/>
        <end position="909"/>
    </location>
</feature>
<feature type="compositionally biased region" description="Polar residues" evidence="1">
    <location>
        <begin position="927"/>
        <end position="937"/>
    </location>
</feature>
<organism evidence="3 4">
    <name type="scientific">Leishmania martiniquensis</name>
    <dbReference type="NCBI Taxonomy" id="1580590"/>
    <lineage>
        <taxon>Eukaryota</taxon>
        <taxon>Discoba</taxon>
        <taxon>Euglenozoa</taxon>
        <taxon>Kinetoplastea</taxon>
        <taxon>Metakinetoplastina</taxon>
        <taxon>Trypanosomatida</taxon>
        <taxon>Trypanosomatidae</taxon>
        <taxon>Leishmaniinae</taxon>
        <taxon>Leishmania</taxon>
    </lineage>
</organism>
<protein>
    <recommendedName>
        <fullName evidence="2">PPM-type phosphatase domain-containing protein</fullName>
    </recommendedName>
</protein>
<dbReference type="InterPro" id="IPR001932">
    <property type="entry name" value="PPM-type_phosphatase-like_dom"/>
</dbReference>
<feature type="compositionally biased region" description="Basic residues" evidence="1">
    <location>
        <begin position="656"/>
        <end position="665"/>
    </location>
</feature>
<feature type="compositionally biased region" description="Polar residues" evidence="1">
    <location>
        <begin position="60"/>
        <end position="75"/>
    </location>
</feature>
<gene>
    <name evidence="3" type="ORF">LSCM1_04882</name>
</gene>
<feature type="compositionally biased region" description="Low complexity" evidence="1">
    <location>
        <begin position="27"/>
        <end position="40"/>
    </location>
</feature>
<feature type="compositionally biased region" description="Gly residues" evidence="1">
    <location>
        <begin position="397"/>
        <end position="407"/>
    </location>
</feature>
<feature type="compositionally biased region" description="Low complexity" evidence="1">
    <location>
        <begin position="77"/>
        <end position="90"/>
    </location>
</feature>
<sequence length="977" mass="103074">MLRKGRRGLNSNSAAGGAPSRSATRETLSQQPPTTSSPAASRASLLYQCYDTSVCAPSSATFLSPSNAGASSKQRPSGAAGTVAAAGAAGKAKRGRRSVGIGGIACGNETQRHHSAQAIGPIRTSKHQQQLGSNETRTPPPAPLPAPPPPPGPRGGGSYVNENKRLVVSDPLPYSARHRQKDGDGGGSVDEYTMVRRDSAGSARRRDELQGTLDLSSGRGIDTVPYSGTGIGRPRASSLPRTQEDVKEVLPRLRPLREGVHGSELGRVRSPPPRLSAPHHNSAGGNAPDGLTIMAANGIIYVDDREREKQREVLSAPPASSTIIPFGVSPRPVGDQLRLLGRHSRRDGTRGRNGMPTRVASSGDTRALHPSLLCSSSNDDGGGTSAGEPFGLETAAAGGGNSAGNGGNAPMETRRNMKGGAAAAVAAAVTQRGITGLSGTVKKPVDGRNGSDMGRVPQGVEVEHPGQRGREVRNGAVDADELFSSTQLLFSSQAAAEKGDGHNTCARPAPPPYPSAAPSSRARNRTNGEARSAENELPVYKFNVVLSSGKTATAPISLIAGSGCVQGMRPTMEDAHFVELNATHVRGQPVSLLAVLDGHCGRRVADLGAKWLPHYVLHHAALGENNALALVESILQTDREIFHTLQARSHMQQQRKAGRGSGRRRRDTDEVFDEMASGTNGGSTLIVAAVCGRMLYVACLGDARAVLYDGHTTIAMSEDHKPCNTDESRRIAKCGGFVQFGRVCGILAVSRALGDFEFKFQPSSSLDAKSDEKLATNFPFGALRDNDSSGSAAAPSSSSHSRRFISNRDLMVSNIADVRQLHLTDASAFLVLACDGLWDVLSNEEATEFVRDFLCYTPDVCDPHIFSGVKSRPSPDVVQRVLDNCCQKLAEFAVDRGSMDNVSVMVLFFHDVVDTVARFIGRAPPSARTSSGTSNVAGQPHLLRGSGRSNLRNSASSVFDLTHNQLKARNGRVVAQR</sequence>
<comment type="caution">
    <text evidence="3">The sequence shown here is derived from an EMBL/GenBank/DDBJ whole genome shotgun (WGS) entry which is preliminary data.</text>
</comment>
<dbReference type="KEGG" id="lmat:92514877"/>
<feature type="region of interest" description="Disordered" evidence="1">
    <location>
        <begin position="343"/>
        <end position="414"/>
    </location>
</feature>
<dbReference type="Proteomes" id="UP000673552">
    <property type="component" value="Unassembled WGS sequence"/>
</dbReference>
<feature type="compositionally biased region" description="Pro residues" evidence="1">
    <location>
        <begin position="138"/>
        <end position="153"/>
    </location>
</feature>
<dbReference type="AlphaFoldDB" id="A0A836KUJ8"/>
<reference evidence="4" key="2">
    <citation type="journal article" date="2021" name="Sci. Data">
        <title>Chromosome-scale genome sequencing, assembly and annotation of six genomes from subfamily Leishmaniinae.</title>
        <authorList>
            <person name="Almutairi H."/>
            <person name="Urbaniak M.D."/>
            <person name="Bates M.D."/>
            <person name="Jariyapan N."/>
            <person name="Kwakye-Nuako G."/>
            <person name="Thomaz Soccol V."/>
            <person name="Al-Salem W.S."/>
            <person name="Dillon R.J."/>
            <person name="Bates P.A."/>
            <person name="Gatherer D."/>
        </authorList>
    </citation>
    <scope>NUCLEOTIDE SEQUENCE [LARGE SCALE GENOMIC DNA]</scope>
</reference>
<keyword evidence="4" id="KW-1185">Reference proteome</keyword>